<dbReference type="InterPro" id="IPR002698">
    <property type="entry name" value="FTHF_cligase"/>
</dbReference>
<evidence type="ECO:0000256" key="4">
    <source>
        <dbReference type="RuleBase" id="RU361279"/>
    </source>
</evidence>
<keyword evidence="6" id="KW-1185">Reference proteome</keyword>
<dbReference type="Gene3D" id="3.40.50.10420">
    <property type="entry name" value="NagB/RpiA/CoA transferase-like"/>
    <property type="match status" value="1"/>
</dbReference>
<evidence type="ECO:0000313" key="6">
    <source>
        <dbReference type="Proteomes" id="UP001202922"/>
    </source>
</evidence>
<dbReference type="Pfam" id="PF01812">
    <property type="entry name" value="5-FTHF_cyc-lig"/>
    <property type="match status" value="1"/>
</dbReference>
<dbReference type="NCBIfam" id="TIGR02727">
    <property type="entry name" value="MTHFS_bact"/>
    <property type="match status" value="1"/>
</dbReference>
<accession>A0ABS9TYU8</accession>
<comment type="catalytic activity">
    <reaction evidence="4">
        <text>(6S)-5-formyl-5,6,7,8-tetrahydrofolate + ATP = (6R)-5,10-methenyltetrahydrofolate + ADP + phosphate</text>
        <dbReference type="Rhea" id="RHEA:10488"/>
        <dbReference type="ChEBI" id="CHEBI:30616"/>
        <dbReference type="ChEBI" id="CHEBI:43474"/>
        <dbReference type="ChEBI" id="CHEBI:57455"/>
        <dbReference type="ChEBI" id="CHEBI:57457"/>
        <dbReference type="ChEBI" id="CHEBI:456216"/>
        <dbReference type="EC" id="6.3.3.2"/>
    </reaction>
</comment>
<reference evidence="5 6" key="1">
    <citation type="submission" date="2022-03" db="EMBL/GenBank/DDBJ databases">
        <title>Sinomonas sp. isolated from a soil.</title>
        <authorList>
            <person name="Han J."/>
            <person name="Kim D.-U."/>
        </authorList>
    </citation>
    <scope>NUCLEOTIDE SEQUENCE [LARGE SCALE GENOMIC DNA]</scope>
    <source>
        <strain evidence="5 6">5-5</strain>
    </source>
</reference>
<protein>
    <recommendedName>
        <fullName evidence="4">5-formyltetrahydrofolate cyclo-ligase</fullName>
        <ecNumber evidence="4">6.3.3.2</ecNumber>
    </recommendedName>
</protein>
<keyword evidence="5" id="KW-0436">Ligase</keyword>
<comment type="cofactor">
    <cofactor evidence="4">
        <name>Mg(2+)</name>
        <dbReference type="ChEBI" id="CHEBI:18420"/>
    </cofactor>
</comment>
<dbReference type="EMBL" id="JAKZBV010000001">
    <property type="protein sequence ID" value="MCH6469442.1"/>
    <property type="molecule type" value="Genomic_DNA"/>
</dbReference>
<comment type="caution">
    <text evidence="5">The sequence shown here is derived from an EMBL/GenBank/DDBJ whole genome shotgun (WGS) entry which is preliminary data.</text>
</comment>
<evidence type="ECO:0000256" key="1">
    <source>
        <dbReference type="ARBA" id="ARBA00010638"/>
    </source>
</evidence>
<gene>
    <name evidence="5" type="ORF">L0M17_05450</name>
</gene>
<evidence type="ECO:0000256" key="3">
    <source>
        <dbReference type="ARBA" id="ARBA00022840"/>
    </source>
</evidence>
<keyword evidence="2 4" id="KW-0547">Nucleotide-binding</keyword>
<dbReference type="Proteomes" id="UP001202922">
    <property type="component" value="Unassembled WGS sequence"/>
</dbReference>
<organism evidence="5 6">
    <name type="scientific">Sinomonas terrae</name>
    <dbReference type="NCBI Taxonomy" id="2908838"/>
    <lineage>
        <taxon>Bacteria</taxon>
        <taxon>Bacillati</taxon>
        <taxon>Actinomycetota</taxon>
        <taxon>Actinomycetes</taxon>
        <taxon>Micrococcales</taxon>
        <taxon>Micrococcaceae</taxon>
        <taxon>Sinomonas</taxon>
    </lineage>
</organism>
<dbReference type="SUPFAM" id="SSF100950">
    <property type="entry name" value="NagB/RpiA/CoA transferase-like"/>
    <property type="match status" value="1"/>
</dbReference>
<dbReference type="PANTHER" id="PTHR23407">
    <property type="entry name" value="ATPASE INHIBITOR/5-FORMYLTETRAHYDROFOLATE CYCLO-LIGASE"/>
    <property type="match status" value="1"/>
</dbReference>
<dbReference type="EC" id="6.3.3.2" evidence="4"/>
<dbReference type="PANTHER" id="PTHR23407:SF1">
    <property type="entry name" value="5-FORMYLTETRAHYDROFOLATE CYCLO-LIGASE"/>
    <property type="match status" value="1"/>
</dbReference>
<keyword evidence="4" id="KW-0460">Magnesium</keyword>
<dbReference type="InterPro" id="IPR024185">
    <property type="entry name" value="FTHF_cligase-like_sf"/>
</dbReference>
<keyword evidence="4" id="KW-0479">Metal-binding</keyword>
<dbReference type="GO" id="GO:0030272">
    <property type="term" value="F:5-formyltetrahydrofolate cyclo-ligase activity"/>
    <property type="evidence" value="ECO:0007669"/>
    <property type="project" value="UniProtKB-EC"/>
</dbReference>
<sequence length="210" mass="22616">METAAERKRSLRAEVWQRRRAMSSDEREAAGAGIAFHGFAWATSTVPEGGTLTAYLGLGAEPPTLPLLGRLHGRGFHLLLPICEPERQLSWVEWQPDISYERSRFAPLQEPVGPRLDARALQAGDGDRPPLAAILLPATALDANGRRVGQGGGYYDRFLAQLGGDRAPATAAIVFDTEILPPGGVPDEPLDRRVEAAITPSGIRHLGNIA</sequence>
<evidence type="ECO:0000256" key="2">
    <source>
        <dbReference type="ARBA" id="ARBA00022741"/>
    </source>
</evidence>
<proteinExistence type="inferred from homology"/>
<dbReference type="InterPro" id="IPR037171">
    <property type="entry name" value="NagB/RpiA_transferase-like"/>
</dbReference>
<keyword evidence="3 4" id="KW-0067">ATP-binding</keyword>
<comment type="similarity">
    <text evidence="1 4">Belongs to the 5-formyltetrahydrofolate cyclo-ligase family.</text>
</comment>
<dbReference type="RefSeq" id="WP_241052595.1">
    <property type="nucleotide sequence ID" value="NZ_JAKZBV010000001.1"/>
</dbReference>
<name>A0ABS9TYU8_9MICC</name>
<evidence type="ECO:0000313" key="5">
    <source>
        <dbReference type="EMBL" id="MCH6469442.1"/>
    </source>
</evidence>
<dbReference type="PIRSF" id="PIRSF006806">
    <property type="entry name" value="FTHF_cligase"/>
    <property type="match status" value="1"/>
</dbReference>